<comment type="similarity">
    <text evidence="2">Belongs to the 'GDSL' lipolytic enzyme family.</text>
</comment>
<comment type="subcellular location">
    <subcellularLocation>
        <location evidence="1">Secreted</location>
    </subcellularLocation>
</comment>
<feature type="signal peptide" evidence="8">
    <location>
        <begin position="1"/>
        <end position="24"/>
    </location>
</feature>
<dbReference type="InterPro" id="IPR036514">
    <property type="entry name" value="SGNH_hydro_sf"/>
</dbReference>
<evidence type="ECO:0000256" key="5">
    <source>
        <dbReference type="ARBA" id="ARBA00022801"/>
    </source>
</evidence>
<keyword evidence="4 8" id="KW-0732">Signal</keyword>
<dbReference type="AlphaFoldDB" id="A0A8K0IN32"/>
<dbReference type="PANTHER" id="PTHR45650">
    <property type="entry name" value="GDSL-LIKE LIPASE/ACYLHYDROLASE-RELATED"/>
    <property type="match status" value="1"/>
</dbReference>
<evidence type="ECO:0000256" key="4">
    <source>
        <dbReference type="ARBA" id="ARBA00022729"/>
    </source>
</evidence>
<evidence type="ECO:0000256" key="7">
    <source>
        <dbReference type="ARBA" id="ARBA00023098"/>
    </source>
</evidence>
<evidence type="ECO:0000313" key="10">
    <source>
        <dbReference type="Proteomes" id="UP000797356"/>
    </source>
</evidence>
<gene>
    <name evidence="9" type="ORF">COCNU_10G009210</name>
</gene>
<evidence type="ECO:0000256" key="8">
    <source>
        <dbReference type="SAM" id="SignalP"/>
    </source>
</evidence>
<keyword evidence="10" id="KW-1185">Reference proteome</keyword>
<reference evidence="9" key="1">
    <citation type="journal article" date="2017" name="Gigascience">
        <title>The genome draft of coconut (Cocos nucifera).</title>
        <authorList>
            <person name="Xiao Y."/>
            <person name="Xu P."/>
            <person name="Fan H."/>
            <person name="Baudouin L."/>
            <person name="Xia W."/>
            <person name="Bocs S."/>
            <person name="Xu J."/>
            <person name="Li Q."/>
            <person name="Guo A."/>
            <person name="Zhou L."/>
            <person name="Li J."/>
            <person name="Wu Y."/>
            <person name="Ma Z."/>
            <person name="Armero A."/>
            <person name="Issali A.E."/>
            <person name="Liu N."/>
            <person name="Peng M."/>
            <person name="Yang Y."/>
        </authorList>
    </citation>
    <scope>NUCLEOTIDE SEQUENCE</scope>
    <source>
        <tissue evidence="9">Spear leaf of Hainan Tall coconut</tissue>
    </source>
</reference>
<dbReference type="GO" id="GO:0016787">
    <property type="term" value="F:hydrolase activity"/>
    <property type="evidence" value="ECO:0007669"/>
    <property type="project" value="UniProtKB-KW"/>
</dbReference>
<protein>
    <submittedName>
        <fullName evidence="9">Putative GDSL esterase/lipase</fullName>
    </submittedName>
</protein>
<accession>A0A8K0IN32</accession>
<dbReference type="GO" id="GO:0016042">
    <property type="term" value="P:lipid catabolic process"/>
    <property type="evidence" value="ECO:0007669"/>
    <property type="project" value="UniProtKB-KW"/>
</dbReference>
<dbReference type="GO" id="GO:0005576">
    <property type="term" value="C:extracellular region"/>
    <property type="evidence" value="ECO:0007669"/>
    <property type="project" value="UniProtKB-SubCell"/>
</dbReference>
<feature type="chain" id="PRO_5035427159" evidence="8">
    <location>
        <begin position="25"/>
        <end position="94"/>
    </location>
</feature>
<keyword evidence="5" id="KW-0378">Hydrolase</keyword>
<proteinExistence type="inferred from homology"/>
<dbReference type="InterPro" id="IPR051238">
    <property type="entry name" value="GDSL_esterase/lipase"/>
</dbReference>
<evidence type="ECO:0000256" key="2">
    <source>
        <dbReference type="ARBA" id="ARBA00008668"/>
    </source>
</evidence>
<comment type="caution">
    <text evidence="9">The sequence shown here is derived from an EMBL/GenBank/DDBJ whole genome shotgun (WGS) entry which is preliminary data.</text>
</comment>
<keyword evidence="3" id="KW-0964">Secreted</keyword>
<evidence type="ECO:0000313" key="9">
    <source>
        <dbReference type="EMBL" id="KAG1362702.1"/>
    </source>
</evidence>
<dbReference type="EMBL" id="CM017881">
    <property type="protein sequence ID" value="KAG1362702.1"/>
    <property type="molecule type" value="Genomic_DNA"/>
</dbReference>
<evidence type="ECO:0000256" key="6">
    <source>
        <dbReference type="ARBA" id="ARBA00022963"/>
    </source>
</evidence>
<dbReference type="Gene3D" id="3.40.50.1110">
    <property type="entry name" value="SGNH hydrolase"/>
    <property type="match status" value="1"/>
</dbReference>
<keyword evidence="7" id="KW-0443">Lipid metabolism</keyword>
<sequence length="94" mass="10184">MEGKIARIFTVISVIVLVLRAVDASVPAVFIFGDSTADVGNNNFLPSRAKANFPPNGIDFAQSRATGRFSNGLNGADFLDMVMCYYMSSKELLM</sequence>
<dbReference type="Proteomes" id="UP000797356">
    <property type="component" value="Chromosome 10"/>
</dbReference>
<evidence type="ECO:0000256" key="1">
    <source>
        <dbReference type="ARBA" id="ARBA00004613"/>
    </source>
</evidence>
<organism evidence="9 10">
    <name type="scientific">Cocos nucifera</name>
    <name type="common">Coconut palm</name>
    <dbReference type="NCBI Taxonomy" id="13894"/>
    <lineage>
        <taxon>Eukaryota</taxon>
        <taxon>Viridiplantae</taxon>
        <taxon>Streptophyta</taxon>
        <taxon>Embryophyta</taxon>
        <taxon>Tracheophyta</taxon>
        <taxon>Spermatophyta</taxon>
        <taxon>Magnoliopsida</taxon>
        <taxon>Liliopsida</taxon>
        <taxon>Arecaceae</taxon>
        <taxon>Arecoideae</taxon>
        <taxon>Cocoseae</taxon>
        <taxon>Attaleinae</taxon>
        <taxon>Cocos</taxon>
    </lineage>
</organism>
<dbReference type="OrthoDB" id="786205at2759"/>
<evidence type="ECO:0000256" key="3">
    <source>
        <dbReference type="ARBA" id="ARBA00022525"/>
    </source>
</evidence>
<name>A0A8K0IN32_COCNU</name>
<keyword evidence="6" id="KW-0442">Lipid degradation</keyword>
<reference evidence="9" key="2">
    <citation type="submission" date="2019-07" db="EMBL/GenBank/DDBJ databases">
        <authorList>
            <person name="Yang Y."/>
            <person name="Bocs S."/>
            <person name="Baudouin L."/>
        </authorList>
    </citation>
    <scope>NUCLEOTIDE SEQUENCE</scope>
    <source>
        <tissue evidence="9">Spear leaf of Hainan Tall coconut</tissue>
    </source>
</reference>